<organism evidence="2 3">
    <name type="scientific">Knufia obscura</name>
    <dbReference type="NCBI Taxonomy" id="1635080"/>
    <lineage>
        <taxon>Eukaryota</taxon>
        <taxon>Fungi</taxon>
        <taxon>Dikarya</taxon>
        <taxon>Ascomycota</taxon>
        <taxon>Pezizomycotina</taxon>
        <taxon>Eurotiomycetes</taxon>
        <taxon>Chaetothyriomycetidae</taxon>
        <taxon>Chaetothyriales</taxon>
        <taxon>Trichomeriaceae</taxon>
        <taxon>Knufia</taxon>
    </lineage>
</organism>
<feature type="signal peptide" evidence="1">
    <location>
        <begin position="1"/>
        <end position="27"/>
    </location>
</feature>
<reference evidence="2 3" key="1">
    <citation type="journal article" date="2023" name="Res Sq">
        <title>Genomic and morphological characterization of Knufia obscura isolated from the Mars 2020 spacecraft assembly facility.</title>
        <authorList>
            <person name="Chander A.M."/>
            <person name="Teixeira M.M."/>
            <person name="Singh N.K."/>
            <person name="Williams M.P."/>
            <person name="Parker C.W."/>
            <person name="Leo P."/>
            <person name="Stajich J.E."/>
            <person name="Torok T."/>
            <person name="Tighe S."/>
            <person name="Mason C.E."/>
            <person name="Venkateswaran K."/>
        </authorList>
    </citation>
    <scope>NUCLEOTIDE SEQUENCE [LARGE SCALE GENOMIC DNA]</scope>
    <source>
        <strain evidence="2 3">CCFEE 5817</strain>
    </source>
</reference>
<feature type="chain" id="PRO_5047206769" evidence="1">
    <location>
        <begin position="28"/>
        <end position="441"/>
    </location>
</feature>
<dbReference type="EMBL" id="JAVHJV010000001">
    <property type="protein sequence ID" value="KAK5947408.1"/>
    <property type="molecule type" value="Genomic_DNA"/>
</dbReference>
<name>A0ABR0S4I5_9EURO</name>
<gene>
    <name evidence="2" type="ORF">PMZ80_001558</name>
</gene>
<comment type="caution">
    <text evidence="2">The sequence shown here is derived from an EMBL/GenBank/DDBJ whole genome shotgun (WGS) entry which is preliminary data.</text>
</comment>
<keyword evidence="3" id="KW-1185">Reference proteome</keyword>
<evidence type="ECO:0000313" key="2">
    <source>
        <dbReference type="EMBL" id="KAK5947408.1"/>
    </source>
</evidence>
<proteinExistence type="predicted"/>
<dbReference type="Proteomes" id="UP001334248">
    <property type="component" value="Unassembled WGS sequence"/>
</dbReference>
<evidence type="ECO:0000313" key="3">
    <source>
        <dbReference type="Proteomes" id="UP001334248"/>
    </source>
</evidence>
<sequence>MKVNHFSPSGVAMVLTMLTLMTTLVISSPVAVSSLTTNADTSSNPFLDLSSCKHDTSSLNLEDPSTWAIDIQASTEDTSTAAVSHLEKRHDYAMVCANAVAHTTYCQRSPREYYCSQNGFLVQKTTATVRYAPCEEQCVCVNVDPKPRCLVGYSGTSFCVRSLPDGGSIEYTSTAAISNLEKRHDYAMVCGNAIPHTNWRQRSPREYYCTSTGKLAQQTTATERYVPCEENCACVNLNPKPRCFVGWSGTSFCVRSLPNGGGIEYLKTIPFEDIDPSDFNEAEEAEVIHISELTDHAAELEATIEPNVLEAFHDLARREEEQIGSVEAHPQPPFPDRTGGDSTGWYMLCVDREDTELCWQSYGYYCTRAGKLAQAPALPLDPPRTKLPYCERHCVCENLYPKPVCFINVIGLSTCLRSLPDGDEFNHDMERAIAGDKEHGE</sequence>
<accession>A0ABR0S4I5</accession>
<dbReference type="RefSeq" id="XP_064735498.1">
    <property type="nucleotide sequence ID" value="XM_064870001.1"/>
</dbReference>
<evidence type="ECO:0000256" key="1">
    <source>
        <dbReference type="SAM" id="SignalP"/>
    </source>
</evidence>
<protein>
    <submittedName>
        <fullName evidence="2">Uncharacterized protein</fullName>
    </submittedName>
</protein>
<dbReference type="GeneID" id="89995007"/>
<keyword evidence="1" id="KW-0732">Signal</keyword>